<feature type="compositionally biased region" description="Basic and acidic residues" evidence="1">
    <location>
        <begin position="333"/>
        <end position="366"/>
    </location>
</feature>
<proteinExistence type="predicted"/>
<evidence type="ECO:0000256" key="1">
    <source>
        <dbReference type="SAM" id="MobiDB-lite"/>
    </source>
</evidence>
<dbReference type="OrthoDB" id="8056715at2759"/>
<dbReference type="AlphaFoldDB" id="A0A6J1MD44"/>
<feature type="compositionally biased region" description="Low complexity" evidence="1">
    <location>
        <begin position="425"/>
        <end position="447"/>
    </location>
</feature>
<protein>
    <submittedName>
        <fullName evidence="4">Eukaryotic translation initiation factor 4 gamma</fullName>
    </submittedName>
</protein>
<dbReference type="OMA" id="QVYHTHP"/>
<sequence length="454" mass="49113">MFIFALFCLLAVGSQAKPVVEPAQHIVIVTPQAQVHLEPALRYVHGLSPLARVSGPHHEETIVYVPAGAAASVVPTLGDAVSTGRASSRNPAQETRQTEGFPNVNQIQQQVQQGVEIVSGQIGEAAESAVSAGSGFFPGLFPYPSSGSKNEELQKLKNEKIELIETPANTQPLLAATEARHFYSLPQVYHTPVVDVVHAPVYSWPISAIRARSIQTEEAPIKVTEERAAPEVPEAQPLLKEQKQPEQAEQPLEQLAQIIIPAAVEASELKAEIAARQLEESNAIKQEQPNEEIKRSTLKEPLQETRKGPIETPIKEAPKEAEKEIIPEPIQQIKKEALPEARKEAIQEPRKEASQEPSQEARKEASNEEVTSPNLKAVEGSLKELIKETIKEPIKETIKELIKEELEEELPLLKVIPAAAAIPAEPQPQVEAQPEPQPAAAEQAAAGAGAGAGA</sequence>
<gene>
    <name evidence="4" type="primary">LOC111603708</name>
</gene>
<dbReference type="KEGG" id="dhe:111603708"/>
<dbReference type="GeneID" id="111603708"/>
<feature type="compositionally biased region" description="Basic and acidic residues" evidence="1">
    <location>
        <begin position="291"/>
        <end position="326"/>
    </location>
</feature>
<keyword evidence="3" id="KW-1185">Reference proteome</keyword>
<evidence type="ECO:0000256" key="2">
    <source>
        <dbReference type="SAM" id="SignalP"/>
    </source>
</evidence>
<feature type="signal peptide" evidence="2">
    <location>
        <begin position="1"/>
        <end position="16"/>
    </location>
</feature>
<keyword evidence="4" id="KW-0648">Protein biosynthesis</keyword>
<feature type="region of interest" description="Disordered" evidence="1">
    <location>
        <begin position="80"/>
        <end position="103"/>
    </location>
</feature>
<dbReference type="GO" id="GO:0003743">
    <property type="term" value="F:translation initiation factor activity"/>
    <property type="evidence" value="ECO:0007669"/>
    <property type="project" value="UniProtKB-KW"/>
</dbReference>
<dbReference type="RefSeq" id="XP_023177177.2">
    <property type="nucleotide sequence ID" value="XM_023321409.2"/>
</dbReference>
<reference evidence="4" key="1">
    <citation type="submission" date="2025-08" db="UniProtKB">
        <authorList>
            <consortium name="RefSeq"/>
        </authorList>
    </citation>
    <scope>IDENTIFICATION</scope>
    <source>
        <strain evidence="4">15085-1641.00</strain>
        <tissue evidence="4">Whole body</tissue>
    </source>
</reference>
<keyword evidence="4" id="KW-0396">Initiation factor</keyword>
<keyword evidence="2" id="KW-0732">Signal</keyword>
<accession>A0A6J1MD44</accession>
<organism evidence="3 4">
    <name type="scientific">Drosophila hydei</name>
    <name type="common">Fruit fly</name>
    <dbReference type="NCBI Taxonomy" id="7224"/>
    <lineage>
        <taxon>Eukaryota</taxon>
        <taxon>Metazoa</taxon>
        <taxon>Ecdysozoa</taxon>
        <taxon>Arthropoda</taxon>
        <taxon>Hexapoda</taxon>
        <taxon>Insecta</taxon>
        <taxon>Pterygota</taxon>
        <taxon>Neoptera</taxon>
        <taxon>Endopterygota</taxon>
        <taxon>Diptera</taxon>
        <taxon>Brachycera</taxon>
        <taxon>Muscomorpha</taxon>
        <taxon>Ephydroidea</taxon>
        <taxon>Drosophilidae</taxon>
        <taxon>Drosophila</taxon>
    </lineage>
</organism>
<evidence type="ECO:0000313" key="4">
    <source>
        <dbReference type="RefSeq" id="XP_023177177.2"/>
    </source>
</evidence>
<feature type="region of interest" description="Disordered" evidence="1">
    <location>
        <begin position="425"/>
        <end position="454"/>
    </location>
</feature>
<feature type="chain" id="PRO_5026669474" evidence="2">
    <location>
        <begin position="17"/>
        <end position="454"/>
    </location>
</feature>
<evidence type="ECO:0000313" key="3">
    <source>
        <dbReference type="Proteomes" id="UP000504633"/>
    </source>
</evidence>
<feature type="region of interest" description="Disordered" evidence="1">
    <location>
        <begin position="282"/>
        <end position="379"/>
    </location>
</feature>
<name>A0A6J1MD44_DROHY</name>
<dbReference type="Proteomes" id="UP000504633">
    <property type="component" value="Unplaced"/>
</dbReference>
<feature type="compositionally biased region" description="Polar residues" evidence="1">
    <location>
        <begin position="84"/>
        <end position="103"/>
    </location>
</feature>